<keyword evidence="1" id="KW-0472">Membrane</keyword>
<name>A0ABN8Z4W3_RANTA</name>
<feature type="transmembrane region" description="Helical" evidence="1">
    <location>
        <begin position="89"/>
        <end position="106"/>
    </location>
</feature>
<evidence type="ECO:0000256" key="1">
    <source>
        <dbReference type="SAM" id="Phobius"/>
    </source>
</evidence>
<reference evidence="2" key="1">
    <citation type="submission" date="2023-04" db="EMBL/GenBank/DDBJ databases">
        <authorList>
            <consortium name="ELIXIR-Norway"/>
        </authorList>
    </citation>
    <scope>NUCLEOTIDE SEQUENCE [LARGE SCALE GENOMIC DNA]</scope>
</reference>
<evidence type="ECO:0000313" key="2">
    <source>
        <dbReference type="EMBL" id="CAI9168455.1"/>
    </source>
</evidence>
<keyword evidence="1" id="KW-0812">Transmembrane</keyword>
<feature type="transmembrane region" description="Helical" evidence="1">
    <location>
        <begin position="59"/>
        <end position="77"/>
    </location>
</feature>
<gene>
    <name evidence="2" type="ORF">MRATA1EN1_LOCUS17417</name>
</gene>
<keyword evidence="1" id="KW-1133">Transmembrane helix</keyword>
<dbReference type="EMBL" id="OX459964">
    <property type="protein sequence ID" value="CAI9168455.1"/>
    <property type="molecule type" value="Genomic_DNA"/>
</dbReference>
<proteinExistence type="predicted"/>
<accession>A0ABN8Z4W3</accession>
<dbReference type="Proteomes" id="UP001176941">
    <property type="component" value="Chromosome 28"/>
</dbReference>
<organism evidence="2 3">
    <name type="scientific">Rangifer tarandus platyrhynchus</name>
    <name type="common">Svalbard reindeer</name>
    <dbReference type="NCBI Taxonomy" id="3082113"/>
    <lineage>
        <taxon>Eukaryota</taxon>
        <taxon>Metazoa</taxon>
        <taxon>Chordata</taxon>
        <taxon>Craniata</taxon>
        <taxon>Vertebrata</taxon>
        <taxon>Euteleostomi</taxon>
        <taxon>Mammalia</taxon>
        <taxon>Eutheria</taxon>
        <taxon>Laurasiatheria</taxon>
        <taxon>Artiodactyla</taxon>
        <taxon>Ruminantia</taxon>
        <taxon>Pecora</taxon>
        <taxon>Cervidae</taxon>
        <taxon>Odocoileinae</taxon>
        <taxon>Rangifer</taxon>
    </lineage>
</organism>
<evidence type="ECO:0000313" key="3">
    <source>
        <dbReference type="Proteomes" id="UP001176941"/>
    </source>
</evidence>
<protein>
    <submittedName>
        <fullName evidence="2">Uncharacterized protein</fullName>
    </submittedName>
</protein>
<sequence>MSSRFTALQHVDLCPGQTCLQSRSRCPRREERQKGMLPLPCHPLRATVPNFCFHTFCKYSFELFGSVVFIIIIFSYFKKVTSKTILIRIDYFILLFHTSFFLFPLNQKEIRYRTTCPLQPTPSPFMQN</sequence>
<keyword evidence="3" id="KW-1185">Reference proteome</keyword>